<dbReference type="Pfam" id="PF04434">
    <property type="entry name" value="SWIM"/>
    <property type="match status" value="1"/>
</dbReference>
<evidence type="ECO:0000256" key="2">
    <source>
        <dbReference type="ARBA" id="ARBA00022771"/>
    </source>
</evidence>
<feature type="domain" description="SWIM-type" evidence="6">
    <location>
        <begin position="536"/>
        <end position="572"/>
    </location>
</feature>
<dbReference type="OrthoDB" id="2407438at2759"/>
<evidence type="ECO:0000313" key="8">
    <source>
        <dbReference type="Proteomes" id="UP001151287"/>
    </source>
</evidence>
<dbReference type="InterPro" id="IPR004330">
    <property type="entry name" value="FAR1_DNA_bnd_dom"/>
</dbReference>
<evidence type="ECO:0000259" key="6">
    <source>
        <dbReference type="PROSITE" id="PS50966"/>
    </source>
</evidence>
<name>A0A9Q0C9X6_9POAL</name>
<accession>A0A9Q0C9X6</accession>
<dbReference type="AlphaFoldDB" id="A0A9Q0C9X6"/>
<evidence type="ECO:0000256" key="1">
    <source>
        <dbReference type="ARBA" id="ARBA00022723"/>
    </source>
</evidence>
<keyword evidence="2 4" id="KW-0863">Zinc-finger</keyword>
<keyword evidence="8" id="KW-1185">Reference proteome</keyword>
<reference evidence="7" key="1">
    <citation type="journal article" date="2022" name="Cell">
        <title>Repeat-based holocentromeres influence genome architecture and karyotype evolution.</title>
        <authorList>
            <person name="Hofstatter P.G."/>
            <person name="Thangavel G."/>
            <person name="Lux T."/>
            <person name="Neumann P."/>
            <person name="Vondrak T."/>
            <person name="Novak P."/>
            <person name="Zhang M."/>
            <person name="Costa L."/>
            <person name="Castellani M."/>
            <person name="Scott A."/>
            <person name="Toegelov H."/>
            <person name="Fuchs J."/>
            <person name="Mata-Sucre Y."/>
            <person name="Dias Y."/>
            <person name="Vanzela A.L.L."/>
            <person name="Huettel B."/>
            <person name="Almeida C.C.S."/>
            <person name="Simkova H."/>
            <person name="Souza G."/>
            <person name="Pedrosa-Harand A."/>
            <person name="Macas J."/>
            <person name="Mayer K.F.X."/>
            <person name="Houben A."/>
            <person name="Marques A."/>
        </authorList>
    </citation>
    <scope>NUCLEOTIDE SEQUENCE</scope>
    <source>
        <strain evidence="7">RhyBre1mFocal</strain>
    </source>
</reference>
<dbReference type="EMBL" id="JAMQYH010000004">
    <property type="protein sequence ID" value="KAJ1690016.1"/>
    <property type="molecule type" value="Genomic_DNA"/>
</dbReference>
<feature type="compositionally biased region" description="Polar residues" evidence="5">
    <location>
        <begin position="704"/>
        <end position="722"/>
    </location>
</feature>
<proteinExistence type="predicted"/>
<dbReference type="SMART" id="SM00575">
    <property type="entry name" value="ZnF_PMZ"/>
    <property type="match status" value="1"/>
</dbReference>
<gene>
    <name evidence="7" type="ORF">LUZ63_014171</name>
</gene>
<dbReference type="InterPro" id="IPR006564">
    <property type="entry name" value="Znf_PMZ"/>
</dbReference>
<sequence length="735" mass="85375">MEEQEDDLDMEEYEDDLDMEEHEDDFVPRLGMEFETLDEAWLVWNDYGGRNGFGVRKGKGNKSRTDDVIVSKWFFCNCEGKREIDKRDNLTKKSRAETRTGCRARLVLRLDREIHKYKVVEFVKEHNHPLQPPEARYLIPSQRKIPEIACFDIQVAASSGISPKDAHELHSRQHGGIRGLGYTMVDHRNCLRNQRKQAMQYGAAIAMTKYFSKRSIEDPSFKHFEDTSEEGEISNVVWTDAKMIASYVRFGDVVVFDTTFGTNKEKWAVGTFVGFNHLREIVVFGAALMCDQKIESFEWVFTKFLEAHGDKKPITIFTDQDAAIGHALEEIMPDTRHGLCTWHINQNRLKHLPKKKNDEISKVVASKFYDCLYRYDEEKEFNDAFSFLMENVNGKGKKWLKFIYKRKEKWAYCFMKDAHTLGIRSTQMSESFNSDLKDYLNCKLDVCRFMEQFDRVLSQKCEKEVVSEFEVRQKTPRLVFKIPILRVASDLYTPKMFELFQAEVELSMEAHIECQEGNTYTVGKCGVDNETPCKSKQVVWTREDQIISCSCKKFERVGILCWHALKVLDREDIKVIPPRYILNRWTRAAKVDTVVDVEGRRIIEDPMLDVRNRNADYFRILTEICGKVGQNEELAHLVRNRLLELRRECNEKCENLATTSGDGNPTPEHPLHLKKKNDGDRRSKRKPSCIEKKTRAKKSKDKTISISQDSLRSGTNPTQDISEGNFGCFSDLESI</sequence>
<comment type="caution">
    <text evidence="7">The sequence shown here is derived from an EMBL/GenBank/DDBJ whole genome shotgun (WGS) entry which is preliminary data.</text>
</comment>
<evidence type="ECO:0000256" key="5">
    <source>
        <dbReference type="SAM" id="MobiDB-lite"/>
    </source>
</evidence>
<keyword evidence="1" id="KW-0479">Metal-binding</keyword>
<protein>
    <recommendedName>
        <fullName evidence="6">SWIM-type domain-containing protein</fullName>
    </recommendedName>
</protein>
<dbReference type="Proteomes" id="UP001151287">
    <property type="component" value="Unassembled WGS sequence"/>
</dbReference>
<dbReference type="PROSITE" id="PS50966">
    <property type="entry name" value="ZF_SWIM"/>
    <property type="match status" value="1"/>
</dbReference>
<dbReference type="PANTHER" id="PTHR47718">
    <property type="entry name" value="OS01G0519700 PROTEIN"/>
    <property type="match status" value="1"/>
</dbReference>
<evidence type="ECO:0000256" key="3">
    <source>
        <dbReference type="ARBA" id="ARBA00022833"/>
    </source>
</evidence>
<evidence type="ECO:0000313" key="7">
    <source>
        <dbReference type="EMBL" id="KAJ1690016.1"/>
    </source>
</evidence>
<dbReference type="PANTHER" id="PTHR47718:SF2">
    <property type="entry name" value="PROTEIN FAR1-RELATED SEQUENCE 5-LIKE"/>
    <property type="match status" value="1"/>
</dbReference>
<evidence type="ECO:0000256" key="4">
    <source>
        <dbReference type="PROSITE-ProRule" id="PRU00325"/>
    </source>
</evidence>
<dbReference type="InterPro" id="IPR007527">
    <property type="entry name" value="Znf_SWIM"/>
</dbReference>
<keyword evidence="3" id="KW-0862">Zinc</keyword>
<dbReference type="InterPro" id="IPR018289">
    <property type="entry name" value="MULE_transposase_dom"/>
</dbReference>
<feature type="region of interest" description="Disordered" evidence="5">
    <location>
        <begin position="656"/>
        <end position="725"/>
    </location>
</feature>
<dbReference type="GO" id="GO:0008270">
    <property type="term" value="F:zinc ion binding"/>
    <property type="evidence" value="ECO:0007669"/>
    <property type="project" value="UniProtKB-KW"/>
</dbReference>
<organism evidence="7 8">
    <name type="scientific">Rhynchospora breviuscula</name>
    <dbReference type="NCBI Taxonomy" id="2022672"/>
    <lineage>
        <taxon>Eukaryota</taxon>
        <taxon>Viridiplantae</taxon>
        <taxon>Streptophyta</taxon>
        <taxon>Embryophyta</taxon>
        <taxon>Tracheophyta</taxon>
        <taxon>Spermatophyta</taxon>
        <taxon>Magnoliopsida</taxon>
        <taxon>Liliopsida</taxon>
        <taxon>Poales</taxon>
        <taxon>Cyperaceae</taxon>
        <taxon>Cyperoideae</taxon>
        <taxon>Rhynchosporeae</taxon>
        <taxon>Rhynchospora</taxon>
    </lineage>
</organism>
<dbReference type="Pfam" id="PF03101">
    <property type="entry name" value="FAR1"/>
    <property type="match status" value="1"/>
</dbReference>
<dbReference type="Pfam" id="PF10551">
    <property type="entry name" value="MULE"/>
    <property type="match status" value="1"/>
</dbReference>